<keyword evidence="2" id="KW-1185">Reference proteome</keyword>
<evidence type="ECO:0000313" key="1">
    <source>
        <dbReference type="EMBL" id="KAJ8025136.1"/>
    </source>
</evidence>
<protein>
    <submittedName>
        <fullName evidence="1">Uncharacterized protein</fullName>
    </submittedName>
</protein>
<name>A0A9Q0YP66_HOLLE</name>
<comment type="caution">
    <text evidence="1">The sequence shown here is derived from an EMBL/GenBank/DDBJ whole genome shotgun (WGS) entry which is preliminary data.</text>
</comment>
<dbReference type="AlphaFoldDB" id="A0A9Q0YP66"/>
<sequence>MDPIPTWLLKKCIKELAPIITKIINGSLLSGIFPESLKVAHITPLINQKAQRLSDSLPNEDALLH</sequence>
<dbReference type="Proteomes" id="UP001152320">
    <property type="component" value="Chromosome 18"/>
</dbReference>
<gene>
    <name evidence="1" type="ORF">HOLleu_35256</name>
</gene>
<evidence type="ECO:0000313" key="2">
    <source>
        <dbReference type="Proteomes" id="UP001152320"/>
    </source>
</evidence>
<accession>A0A9Q0YP66</accession>
<reference evidence="1" key="1">
    <citation type="submission" date="2021-10" db="EMBL/GenBank/DDBJ databases">
        <title>Tropical sea cucumber genome reveals ecological adaptation and Cuvierian tubules defense mechanism.</title>
        <authorList>
            <person name="Chen T."/>
        </authorList>
    </citation>
    <scope>NUCLEOTIDE SEQUENCE</scope>
    <source>
        <strain evidence="1">Nanhai2018</strain>
        <tissue evidence="1">Muscle</tissue>
    </source>
</reference>
<dbReference type="OrthoDB" id="5969508at2759"/>
<organism evidence="1 2">
    <name type="scientific">Holothuria leucospilota</name>
    <name type="common">Black long sea cucumber</name>
    <name type="synonym">Mertensiothuria leucospilota</name>
    <dbReference type="NCBI Taxonomy" id="206669"/>
    <lineage>
        <taxon>Eukaryota</taxon>
        <taxon>Metazoa</taxon>
        <taxon>Echinodermata</taxon>
        <taxon>Eleutherozoa</taxon>
        <taxon>Echinozoa</taxon>
        <taxon>Holothuroidea</taxon>
        <taxon>Aspidochirotacea</taxon>
        <taxon>Aspidochirotida</taxon>
        <taxon>Holothuriidae</taxon>
        <taxon>Holothuria</taxon>
    </lineage>
</organism>
<dbReference type="EMBL" id="JAIZAY010000018">
    <property type="protein sequence ID" value="KAJ8025136.1"/>
    <property type="molecule type" value="Genomic_DNA"/>
</dbReference>
<proteinExistence type="predicted"/>